<sequence length="291" mass="31738">MRIGLAGLGIMGYRIAANLAKAGKLNMVYNRTVSKAEQFHKEYGVKYAEDPKSLIQSVDFLITMLSDDEAVKSFITPLLPYVKDKIIVDMSTISPSTSISLSNEVSKHGGIMFDTPVIGTTIAVEQKKITVLVGGPKEKFNIVQDVLKETAANVIYVGKNGSALYAKIANNLLTGIYMTALAEAFTFGVRSGLDPEEIKTILSQYASVKSPFMELKLPKVISGDYSTQFATKHMAKDLEIAVRESQNLKVITPLTSISLQLYRLADGLGYGDSDFASVIEVYKKSPKSKSD</sequence>
<dbReference type="GO" id="GO:0050661">
    <property type="term" value="F:NADP binding"/>
    <property type="evidence" value="ECO:0007669"/>
    <property type="project" value="InterPro"/>
</dbReference>
<gene>
    <name evidence="5" type="ORF">ATY89_04360</name>
    <name evidence="6" type="ORF">ATZ20_07385</name>
</gene>
<name>A0A0U2W4K2_9CREN</name>
<dbReference type="InterPro" id="IPR015815">
    <property type="entry name" value="HIBADH-related"/>
</dbReference>
<dbReference type="PANTHER" id="PTHR22981:SF80">
    <property type="entry name" value="BLR4309 PROTEIN"/>
    <property type="match status" value="1"/>
</dbReference>
<dbReference type="Gene3D" id="1.10.1040.10">
    <property type="entry name" value="N-(1-d-carboxylethyl)-l-norvaline Dehydrogenase, domain 2"/>
    <property type="match status" value="1"/>
</dbReference>
<evidence type="ECO:0000313" key="6">
    <source>
        <dbReference type="EMBL" id="ALU31972.1"/>
    </source>
</evidence>
<dbReference type="Gene3D" id="3.40.50.720">
    <property type="entry name" value="NAD(P)-binding Rossmann-like Domain"/>
    <property type="match status" value="1"/>
</dbReference>
<dbReference type="EMBL" id="CP013695">
    <property type="protein sequence ID" value="ALU31972.1"/>
    <property type="molecule type" value="Genomic_DNA"/>
</dbReference>
<accession>A0A0U2W4K2</accession>
<dbReference type="PANTHER" id="PTHR22981">
    <property type="entry name" value="3-HYDROXYISOBUTYRATE DEHYDROGENASE-RELATED"/>
    <property type="match status" value="1"/>
</dbReference>
<dbReference type="GO" id="GO:0016616">
    <property type="term" value="F:oxidoreductase activity, acting on the CH-OH group of donors, NAD or NADP as acceptor"/>
    <property type="evidence" value="ECO:0007669"/>
    <property type="project" value="TreeGrafter"/>
</dbReference>
<dbReference type="GO" id="GO:0051287">
    <property type="term" value="F:NAD binding"/>
    <property type="evidence" value="ECO:0007669"/>
    <property type="project" value="InterPro"/>
</dbReference>
<dbReference type="SUPFAM" id="SSF51735">
    <property type="entry name" value="NAD(P)-binding Rossmann-fold domains"/>
    <property type="match status" value="1"/>
</dbReference>
<dbReference type="OrthoDB" id="23890at2157"/>
<dbReference type="RefSeq" id="WP_015385408.1">
    <property type="nucleotide sequence ID" value="NZ_BHWZ01000001.1"/>
</dbReference>
<reference evidence="7 8" key="1">
    <citation type="submission" date="2015-12" db="EMBL/GenBank/DDBJ databases">
        <title>A stable core within a dynamic pangenome in Sulfolobus acidocaldarius.</title>
        <authorList>
            <person name="Anderson R."/>
            <person name="Kouris A."/>
            <person name="Seward C."/>
            <person name="Campbell K."/>
            <person name="Whitaker R."/>
        </authorList>
    </citation>
    <scope>NUCLEOTIDE SEQUENCE [LARGE SCALE GENOMIC DNA]</scope>
    <source>
        <strain evidence="5 8">GG12-C01-09</strain>
        <strain evidence="6 7">NG05B_CO5_07</strain>
    </source>
</reference>
<protein>
    <submittedName>
        <fullName evidence="6">3-hydroxyisobutyrate dehydrogenase</fullName>
    </submittedName>
</protein>
<dbReference type="InterPro" id="IPR008927">
    <property type="entry name" value="6-PGluconate_DH-like_C_sf"/>
</dbReference>
<feature type="domain" description="3-hydroxyisobutyrate dehydrogenase-like NAD-binding" evidence="4">
    <location>
        <begin position="161"/>
        <end position="282"/>
    </location>
</feature>
<proteinExistence type="predicted"/>
<dbReference type="Proteomes" id="UP000065473">
    <property type="component" value="Chromosome"/>
</dbReference>
<dbReference type="SUPFAM" id="SSF48179">
    <property type="entry name" value="6-phosphogluconate dehydrogenase C-terminal domain-like"/>
    <property type="match status" value="1"/>
</dbReference>
<dbReference type="STRING" id="1435377.SUSAZ_01975"/>
<organism evidence="6 7">
    <name type="scientific">Sulfolobus acidocaldarius</name>
    <dbReference type="NCBI Taxonomy" id="2285"/>
    <lineage>
        <taxon>Archaea</taxon>
        <taxon>Thermoproteota</taxon>
        <taxon>Thermoprotei</taxon>
        <taxon>Sulfolobales</taxon>
        <taxon>Sulfolobaceae</taxon>
        <taxon>Sulfolobus</taxon>
    </lineage>
</organism>
<dbReference type="EMBL" id="CP013694">
    <property type="protein sequence ID" value="ALU29243.1"/>
    <property type="molecule type" value="Genomic_DNA"/>
</dbReference>
<dbReference type="Pfam" id="PF03446">
    <property type="entry name" value="NAD_binding_2"/>
    <property type="match status" value="1"/>
</dbReference>
<dbReference type="Pfam" id="PF14833">
    <property type="entry name" value="NAD_binding_11"/>
    <property type="match status" value="1"/>
</dbReference>
<evidence type="ECO:0000313" key="5">
    <source>
        <dbReference type="EMBL" id="ALU29243.1"/>
    </source>
</evidence>
<dbReference type="Proteomes" id="UP000060043">
    <property type="component" value="Chromosome"/>
</dbReference>
<dbReference type="InterPro" id="IPR029154">
    <property type="entry name" value="HIBADH-like_NADP-bd"/>
</dbReference>
<keyword evidence="1" id="KW-0560">Oxidoreductase</keyword>
<dbReference type="InterPro" id="IPR013328">
    <property type="entry name" value="6PGD_dom2"/>
</dbReference>
<evidence type="ECO:0000313" key="7">
    <source>
        <dbReference type="Proteomes" id="UP000060043"/>
    </source>
</evidence>
<dbReference type="InterPro" id="IPR006115">
    <property type="entry name" value="6PGDH_NADP-bd"/>
</dbReference>
<dbReference type="AlphaFoldDB" id="A0A0U2W4K2"/>
<evidence type="ECO:0000259" key="4">
    <source>
        <dbReference type="Pfam" id="PF14833"/>
    </source>
</evidence>
<dbReference type="PaxDb" id="1435377-SUSAZ_01975"/>
<dbReference type="InterPro" id="IPR036291">
    <property type="entry name" value="NAD(P)-bd_dom_sf"/>
</dbReference>
<feature type="domain" description="6-phosphogluconate dehydrogenase NADP-binding" evidence="3">
    <location>
        <begin position="2"/>
        <end position="158"/>
    </location>
</feature>
<evidence type="ECO:0000256" key="2">
    <source>
        <dbReference type="ARBA" id="ARBA00023027"/>
    </source>
</evidence>
<dbReference type="PIRSF" id="PIRSF000103">
    <property type="entry name" value="HIBADH"/>
    <property type="match status" value="1"/>
</dbReference>
<evidence type="ECO:0000259" key="3">
    <source>
        <dbReference type="Pfam" id="PF03446"/>
    </source>
</evidence>
<evidence type="ECO:0000256" key="1">
    <source>
        <dbReference type="ARBA" id="ARBA00023002"/>
    </source>
</evidence>
<evidence type="ECO:0000313" key="8">
    <source>
        <dbReference type="Proteomes" id="UP000065473"/>
    </source>
</evidence>
<keyword evidence="2" id="KW-0520">NAD</keyword>
<dbReference type="GeneID" id="14550914"/>